<evidence type="ECO:0000313" key="4">
    <source>
        <dbReference type="Proteomes" id="UP000533269"/>
    </source>
</evidence>
<evidence type="ECO:0000313" key="3">
    <source>
        <dbReference type="EMBL" id="MBB2901436.1"/>
    </source>
</evidence>
<accession>A0A7W4TNB0</accession>
<sequence>MAHELLHPRTGPGPGGSPDDAAPDDAGAARALAALVEDLGAAGLTDGEPLFLDVPRSCLLGEVPLPLAPGDVVLQVGASLDLDHRAVAGLRAARERGHGVAVADFAGETWRVPALVHADHVKIDVPSAGDRLPALVDLARRVNPAVVVVATGTRTPQQLERCRALGVELHQGGRWHRPDLPLSRAEHPPARPDIASYLTCVQLVATLHDLETPLADVLDLLASDPGLSLRIFATVSSAAYAPRAGISSLQQAVVLLGRRELSGWVTSALLAGTGAAPVPEDTVTWMFARAEACRALAPQSPDAAFTVGLLSAAGRVLDLDVAALTRGCVLKPDVRDALLHGEGPLGAAVAAVERHEEALWGTGQHAGAARPAPRGPGPDLVAARYVRAQAAARARVRALSHRGGTAR</sequence>
<proteinExistence type="predicted"/>
<protein>
    <submittedName>
        <fullName evidence="3">EAL and modified HD-GYP domain-containing signal transduction protein</fullName>
    </submittedName>
</protein>
<reference evidence="3 4" key="1">
    <citation type="submission" date="2020-08" db="EMBL/GenBank/DDBJ databases">
        <title>The Agave Microbiome: Exploring the role of microbial communities in plant adaptations to desert environments.</title>
        <authorList>
            <person name="Partida-Martinez L.P."/>
        </authorList>
    </citation>
    <scope>NUCLEOTIDE SEQUENCE [LARGE SCALE GENOMIC DNA]</scope>
    <source>
        <strain evidence="3 4">AS2.23</strain>
    </source>
</reference>
<dbReference type="SUPFAM" id="SSF109604">
    <property type="entry name" value="HD-domain/PDEase-like"/>
    <property type="match status" value="1"/>
</dbReference>
<name>A0A7W4TNB0_KINRA</name>
<comment type="caution">
    <text evidence="3">The sequence shown here is derived from an EMBL/GenBank/DDBJ whole genome shotgun (WGS) entry which is preliminary data.</text>
</comment>
<dbReference type="Gene3D" id="3.20.20.450">
    <property type="entry name" value="EAL domain"/>
    <property type="match status" value="1"/>
</dbReference>
<dbReference type="PANTHER" id="PTHR33525">
    <property type="match status" value="1"/>
</dbReference>
<dbReference type="Pfam" id="PF08668">
    <property type="entry name" value="HDOD"/>
    <property type="match status" value="1"/>
</dbReference>
<evidence type="ECO:0000259" key="2">
    <source>
        <dbReference type="PROSITE" id="PS51833"/>
    </source>
</evidence>
<dbReference type="SUPFAM" id="SSF141868">
    <property type="entry name" value="EAL domain-like"/>
    <property type="match status" value="1"/>
</dbReference>
<dbReference type="AlphaFoldDB" id="A0A7W4TNB0"/>
<evidence type="ECO:0000256" key="1">
    <source>
        <dbReference type="SAM" id="MobiDB-lite"/>
    </source>
</evidence>
<dbReference type="InterPro" id="IPR052340">
    <property type="entry name" value="RNase_Y/CdgJ"/>
</dbReference>
<feature type="domain" description="HDOD" evidence="2">
    <location>
        <begin position="193"/>
        <end position="376"/>
    </location>
</feature>
<dbReference type="EMBL" id="JACHVY010000001">
    <property type="protein sequence ID" value="MBB2901436.1"/>
    <property type="molecule type" value="Genomic_DNA"/>
</dbReference>
<organism evidence="3 4">
    <name type="scientific">Kineococcus radiotolerans</name>
    <dbReference type="NCBI Taxonomy" id="131568"/>
    <lineage>
        <taxon>Bacteria</taxon>
        <taxon>Bacillati</taxon>
        <taxon>Actinomycetota</taxon>
        <taxon>Actinomycetes</taxon>
        <taxon>Kineosporiales</taxon>
        <taxon>Kineosporiaceae</taxon>
        <taxon>Kineococcus</taxon>
    </lineage>
</organism>
<dbReference type="RefSeq" id="WP_183391354.1">
    <property type="nucleotide sequence ID" value="NZ_JACHVY010000001.1"/>
</dbReference>
<dbReference type="PROSITE" id="PS51833">
    <property type="entry name" value="HDOD"/>
    <property type="match status" value="1"/>
</dbReference>
<dbReference type="InterPro" id="IPR013976">
    <property type="entry name" value="HDOD"/>
</dbReference>
<dbReference type="InterPro" id="IPR035919">
    <property type="entry name" value="EAL_sf"/>
</dbReference>
<dbReference type="PANTHER" id="PTHR33525:SF4">
    <property type="entry name" value="CYCLIC DI-GMP PHOSPHODIESTERASE CDGJ"/>
    <property type="match status" value="1"/>
</dbReference>
<feature type="region of interest" description="Disordered" evidence="1">
    <location>
        <begin position="1"/>
        <end position="25"/>
    </location>
</feature>
<gene>
    <name evidence="3" type="ORF">FHR75_002224</name>
</gene>
<dbReference type="Proteomes" id="UP000533269">
    <property type="component" value="Unassembled WGS sequence"/>
</dbReference>
<reference evidence="3 4" key="2">
    <citation type="submission" date="2020-08" db="EMBL/GenBank/DDBJ databases">
        <authorList>
            <person name="Partida-Martinez L."/>
            <person name="Huntemann M."/>
            <person name="Clum A."/>
            <person name="Wang J."/>
            <person name="Palaniappan K."/>
            <person name="Ritter S."/>
            <person name="Chen I.-M."/>
            <person name="Stamatis D."/>
            <person name="Reddy T."/>
            <person name="O'Malley R."/>
            <person name="Daum C."/>
            <person name="Shapiro N."/>
            <person name="Ivanova N."/>
            <person name="Kyrpides N."/>
            <person name="Woyke T."/>
        </authorList>
    </citation>
    <scope>NUCLEOTIDE SEQUENCE [LARGE SCALE GENOMIC DNA]</scope>
    <source>
        <strain evidence="3 4">AS2.23</strain>
    </source>
</reference>
<dbReference type="Gene3D" id="1.10.3210.10">
    <property type="entry name" value="Hypothetical protein af1432"/>
    <property type="match status" value="1"/>
</dbReference>